<evidence type="ECO:0000256" key="2">
    <source>
        <dbReference type="ARBA" id="ARBA00023004"/>
    </source>
</evidence>
<sequence>MPPTEATTNNGRNLRGTFNWFSSGTQSLEDSTEERLIGWKGETHHVRTKEEPHEKMFRETQEGRARGAWIEQLSWRPRAYLYHNFLSDEECDHIISLSEKRVQRSSVVDSVTGKVKEDPIRTSHQTFLRRAQDPIMAGLEERLGRFSGIPAENGEDMQVKLATAPQTQTCLPSRPSVCFSRRGIA</sequence>
<keyword evidence="2" id="KW-0408">Iron</keyword>
<gene>
    <name evidence="3" type="ORF">CYMTET_10284</name>
</gene>
<proteinExistence type="predicted"/>
<evidence type="ECO:0000313" key="3">
    <source>
        <dbReference type="EMBL" id="KAK3281955.1"/>
    </source>
</evidence>
<dbReference type="EMBL" id="LGRX02003614">
    <property type="protein sequence ID" value="KAK3281955.1"/>
    <property type="molecule type" value="Genomic_DNA"/>
</dbReference>
<dbReference type="GO" id="GO:0004656">
    <property type="term" value="F:procollagen-proline 4-dioxygenase activity"/>
    <property type="evidence" value="ECO:0007669"/>
    <property type="project" value="TreeGrafter"/>
</dbReference>
<reference evidence="3 4" key="1">
    <citation type="journal article" date="2015" name="Genome Biol. Evol.">
        <title>Comparative Genomics of a Bacterivorous Green Alga Reveals Evolutionary Causalities and Consequences of Phago-Mixotrophic Mode of Nutrition.</title>
        <authorList>
            <person name="Burns J.A."/>
            <person name="Paasch A."/>
            <person name="Narechania A."/>
            <person name="Kim E."/>
        </authorList>
    </citation>
    <scope>NUCLEOTIDE SEQUENCE [LARGE SCALE GENOMIC DNA]</scope>
    <source>
        <strain evidence="3 4">PLY_AMNH</strain>
    </source>
</reference>
<evidence type="ECO:0000256" key="1">
    <source>
        <dbReference type="ARBA" id="ARBA00022723"/>
    </source>
</evidence>
<accession>A0AAE0GPX8</accession>
<dbReference type="GO" id="GO:0046872">
    <property type="term" value="F:metal ion binding"/>
    <property type="evidence" value="ECO:0007669"/>
    <property type="project" value="UniProtKB-KW"/>
</dbReference>
<dbReference type="AlphaFoldDB" id="A0AAE0GPX8"/>
<dbReference type="PANTHER" id="PTHR10869">
    <property type="entry name" value="PROLYL 4-HYDROXYLASE ALPHA SUBUNIT"/>
    <property type="match status" value="1"/>
</dbReference>
<dbReference type="InterPro" id="IPR045054">
    <property type="entry name" value="P4HA-like"/>
</dbReference>
<evidence type="ECO:0000313" key="4">
    <source>
        <dbReference type="Proteomes" id="UP001190700"/>
    </source>
</evidence>
<dbReference type="Gene3D" id="2.60.120.620">
    <property type="entry name" value="q2cbj1_9rhob like domain"/>
    <property type="match status" value="1"/>
</dbReference>
<keyword evidence="1" id="KW-0479">Metal-binding</keyword>
<dbReference type="Proteomes" id="UP001190700">
    <property type="component" value="Unassembled WGS sequence"/>
</dbReference>
<organism evidence="3 4">
    <name type="scientific">Cymbomonas tetramitiformis</name>
    <dbReference type="NCBI Taxonomy" id="36881"/>
    <lineage>
        <taxon>Eukaryota</taxon>
        <taxon>Viridiplantae</taxon>
        <taxon>Chlorophyta</taxon>
        <taxon>Pyramimonadophyceae</taxon>
        <taxon>Pyramimonadales</taxon>
        <taxon>Pyramimonadaceae</taxon>
        <taxon>Cymbomonas</taxon>
    </lineage>
</organism>
<dbReference type="GO" id="GO:0005783">
    <property type="term" value="C:endoplasmic reticulum"/>
    <property type="evidence" value="ECO:0007669"/>
    <property type="project" value="TreeGrafter"/>
</dbReference>
<dbReference type="PANTHER" id="PTHR10869:SF238">
    <property type="entry name" value="PROLYL 4-HYDROXYLASE 6-RELATED"/>
    <property type="match status" value="1"/>
</dbReference>
<keyword evidence="4" id="KW-1185">Reference proteome</keyword>
<protein>
    <submittedName>
        <fullName evidence="3">Uncharacterized protein</fullName>
    </submittedName>
</protein>
<name>A0AAE0GPX8_9CHLO</name>
<comment type="caution">
    <text evidence="3">The sequence shown here is derived from an EMBL/GenBank/DDBJ whole genome shotgun (WGS) entry which is preliminary data.</text>
</comment>